<name>W4QKX6_9BACI</name>
<keyword evidence="3" id="KW-1185">Reference proteome</keyword>
<dbReference type="EMBL" id="BAUU01000039">
    <property type="protein sequence ID" value="GAE32552.1"/>
    <property type="molecule type" value="Genomic_DNA"/>
</dbReference>
<dbReference type="RefSeq" id="WP_035346869.1">
    <property type="nucleotide sequence ID" value="NZ_BAUU01000039.1"/>
</dbReference>
<evidence type="ECO:0000313" key="2">
    <source>
        <dbReference type="EMBL" id="GAE32552.1"/>
    </source>
</evidence>
<feature type="transmembrane region" description="Helical" evidence="1">
    <location>
        <begin position="48"/>
        <end position="67"/>
    </location>
</feature>
<feature type="transmembrane region" description="Helical" evidence="1">
    <location>
        <begin position="12"/>
        <end position="36"/>
    </location>
</feature>
<keyword evidence="1" id="KW-0812">Transmembrane</keyword>
<sequence length="77" mass="8990">MGKNKWIYMLKIGFIWGALFALVNFVLDFFSFGANIQAFPLAESVLTIIARFVLSFPFGFLLGWVLWRRKRSTYSME</sequence>
<gene>
    <name evidence="2" type="ORF">JCM9152_4089</name>
</gene>
<keyword evidence="1" id="KW-0472">Membrane</keyword>
<proteinExistence type="predicted"/>
<evidence type="ECO:0000256" key="1">
    <source>
        <dbReference type="SAM" id="Phobius"/>
    </source>
</evidence>
<comment type="caution">
    <text evidence="2">The sequence shown here is derived from an EMBL/GenBank/DDBJ whole genome shotgun (WGS) entry which is preliminary data.</text>
</comment>
<dbReference type="Proteomes" id="UP000018895">
    <property type="component" value="Unassembled WGS sequence"/>
</dbReference>
<accession>W4QKX6</accession>
<evidence type="ECO:0000313" key="3">
    <source>
        <dbReference type="Proteomes" id="UP000018895"/>
    </source>
</evidence>
<organism evidence="2 3">
    <name type="scientific">Halalkalibacter hemicellulosilyticusJCM 9152</name>
    <dbReference type="NCBI Taxonomy" id="1236971"/>
    <lineage>
        <taxon>Bacteria</taxon>
        <taxon>Bacillati</taxon>
        <taxon>Bacillota</taxon>
        <taxon>Bacilli</taxon>
        <taxon>Bacillales</taxon>
        <taxon>Bacillaceae</taxon>
        <taxon>Halalkalibacter</taxon>
    </lineage>
</organism>
<dbReference type="AlphaFoldDB" id="W4QKX6"/>
<reference evidence="2" key="1">
    <citation type="journal article" date="2014" name="Genome Announc.">
        <title>Draft Genome Sequences of Three Alkaliphilic Bacillus Strains, Bacillus wakoensis JCM 9140T, Bacillus akibai JCM 9157T, and Bacillus hemicellulosilyticus JCM 9152T.</title>
        <authorList>
            <person name="Yuki M."/>
            <person name="Oshima K."/>
            <person name="Suda W."/>
            <person name="Oshida Y."/>
            <person name="Kitamura K."/>
            <person name="Iida T."/>
            <person name="Hattori M."/>
            <person name="Ohkuma M."/>
        </authorList>
    </citation>
    <scope>NUCLEOTIDE SEQUENCE [LARGE SCALE GENOMIC DNA]</scope>
    <source>
        <strain evidence="2">JCM 9152</strain>
    </source>
</reference>
<keyword evidence="1" id="KW-1133">Transmembrane helix</keyword>
<dbReference type="OrthoDB" id="9889179at2"/>
<protein>
    <submittedName>
        <fullName evidence="2">Uncharacterized protein</fullName>
    </submittedName>
</protein>